<dbReference type="AlphaFoldDB" id="A0A3P3XNQ6"/>
<sequence length="54" mass="6377">MIDWFENYIALEVRKSIEKRLKTLEPQLVKSITCDQGKEMTEHERLASSIKIKV</sequence>
<protein>
    <submittedName>
        <fullName evidence="1">Uncharacterized protein</fullName>
    </submittedName>
</protein>
<dbReference type="EMBL" id="FWDO01000004">
    <property type="protein sequence ID" value="SLM17669.1"/>
    <property type="molecule type" value="Genomic_DNA"/>
</dbReference>
<organism evidence="1">
    <name type="scientific">uncultured spirochete</name>
    <dbReference type="NCBI Taxonomy" id="156406"/>
    <lineage>
        <taxon>Bacteria</taxon>
        <taxon>Pseudomonadati</taxon>
        <taxon>Spirochaetota</taxon>
        <taxon>Spirochaetia</taxon>
        <taxon>Spirochaetales</taxon>
        <taxon>environmental samples</taxon>
    </lineage>
</organism>
<name>A0A3P3XNQ6_9SPIR</name>
<gene>
    <name evidence="1" type="ORF">SPIRO4BDMA_40238</name>
</gene>
<proteinExistence type="predicted"/>
<reference evidence="1" key="1">
    <citation type="submission" date="2017-02" db="EMBL/GenBank/DDBJ databases">
        <authorList>
            <person name="Regsiter A."/>
            <person name="William W."/>
        </authorList>
    </citation>
    <scope>NUCLEOTIDE SEQUENCE</scope>
    <source>
        <strain evidence="1">BdmA 4</strain>
    </source>
</reference>
<evidence type="ECO:0000313" key="1">
    <source>
        <dbReference type="EMBL" id="SLM17669.1"/>
    </source>
</evidence>
<accession>A0A3P3XNQ6</accession>